<name>A0A955RHU6_9BACT</name>
<organism evidence="7 8">
    <name type="scientific">Candidatus Dojkabacteria bacterium</name>
    <dbReference type="NCBI Taxonomy" id="2099670"/>
    <lineage>
        <taxon>Bacteria</taxon>
        <taxon>Candidatus Dojkabacteria</taxon>
    </lineage>
</organism>
<protein>
    <submittedName>
        <fullName evidence="7">Sigma-70 family RNA polymerase sigma factor</fullName>
    </submittedName>
</protein>
<dbReference type="GO" id="GO:0006352">
    <property type="term" value="P:DNA-templated transcription initiation"/>
    <property type="evidence" value="ECO:0007669"/>
    <property type="project" value="InterPro"/>
</dbReference>
<dbReference type="Gene3D" id="1.10.1740.10">
    <property type="match status" value="1"/>
</dbReference>
<dbReference type="InterPro" id="IPR014284">
    <property type="entry name" value="RNA_pol_sigma-70_dom"/>
</dbReference>
<keyword evidence="1" id="KW-0805">Transcription regulation</keyword>
<dbReference type="GO" id="GO:0003677">
    <property type="term" value="F:DNA binding"/>
    <property type="evidence" value="ECO:0007669"/>
    <property type="project" value="UniProtKB-KW"/>
</dbReference>
<evidence type="ECO:0000256" key="2">
    <source>
        <dbReference type="ARBA" id="ARBA00023082"/>
    </source>
</evidence>
<gene>
    <name evidence="7" type="ORF">KC678_05545</name>
</gene>
<reference evidence="7" key="2">
    <citation type="journal article" date="2021" name="Microbiome">
        <title>Successional dynamics and alternative stable states in a saline activated sludge microbial community over 9 years.</title>
        <authorList>
            <person name="Wang Y."/>
            <person name="Ye J."/>
            <person name="Ju F."/>
            <person name="Liu L."/>
            <person name="Boyd J.A."/>
            <person name="Deng Y."/>
            <person name="Parks D.H."/>
            <person name="Jiang X."/>
            <person name="Yin X."/>
            <person name="Woodcroft B.J."/>
            <person name="Tyson G.W."/>
            <person name="Hugenholtz P."/>
            <person name="Polz M.F."/>
            <person name="Zhang T."/>
        </authorList>
    </citation>
    <scope>NUCLEOTIDE SEQUENCE</scope>
    <source>
        <strain evidence="7">HKST-UBA13</strain>
    </source>
</reference>
<proteinExistence type="predicted"/>
<dbReference type="SUPFAM" id="SSF88946">
    <property type="entry name" value="Sigma2 domain of RNA polymerase sigma factors"/>
    <property type="match status" value="1"/>
</dbReference>
<comment type="caution">
    <text evidence="7">The sequence shown here is derived from an EMBL/GenBank/DDBJ whole genome shotgun (WGS) entry which is preliminary data.</text>
</comment>
<keyword evidence="3" id="KW-0238">DNA-binding</keyword>
<evidence type="ECO:0000256" key="5">
    <source>
        <dbReference type="SAM" id="Coils"/>
    </source>
</evidence>
<keyword evidence="5" id="KW-0175">Coiled coil</keyword>
<dbReference type="NCBIfam" id="TIGR02937">
    <property type="entry name" value="sigma70-ECF"/>
    <property type="match status" value="1"/>
</dbReference>
<dbReference type="InterPro" id="IPR013325">
    <property type="entry name" value="RNA_pol_sigma_r2"/>
</dbReference>
<evidence type="ECO:0000256" key="4">
    <source>
        <dbReference type="ARBA" id="ARBA00023163"/>
    </source>
</evidence>
<evidence type="ECO:0000313" key="7">
    <source>
        <dbReference type="EMBL" id="MCA9381705.1"/>
    </source>
</evidence>
<evidence type="ECO:0000259" key="6">
    <source>
        <dbReference type="Pfam" id="PF04542"/>
    </source>
</evidence>
<dbReference type="InterPro" id="IPR039425">
    <property type="entry name" value="RNA_pol_sigma-70-like"/>
</dbReference>
<dbReference type="PANTHER" id="PTHR43133">
    <property type="entry name" value="RNA POLYMERASE ECF-TYPE SIGMA FACTO"/>
    <property type="match status" value="1"/>
</dbReference>
<dbReference type="Pfam" id="PF04542">
    <property type="entry name" value="Sigma70_r2"/>
    <property type="match status" value="1"/>
</dbReference>
<evidence type="ECO:0000256" key="3">
    <source>
        <dbReference type="ARBA" id="ARBA00023125"/>
    </source>
</evidence>
<keyword evidence="2" id="KW-0731">Sigma factor</keyword>
<evidence type="ECO:0000313" key="8">
    <source>
        <dbReference type="Proteomes" id="UP000775877"/>
    </source>
</evidence>
<feature type="non-terminal residue" evidence="7">
    <location>
        <position position="138"/>
    </location>
</feature>
<dbReference type="GO" id="GO:0016987">
    <property type="term" value="F:sigma factor activity"/>
    <property type="evidence" value="ECO:0007669"/>
    <property type="project" value="UniProtKB-KW"/>
</dbReference>
<reference evidence="7" key="1">
    <citation type="submission" date="2020-04" db="EMBL/GenBank/DDBJ databases">
        <authorList>
            <person name="Zhang T."/>
        </authorList>
    </citation>
    <scope>NUCLEOTIDE SEQUENCE</scope>
    <source>
        <strain evidence="7">HKST-UBA13</strain>
    </source>
</reference>
<evidence type="ECO:0000256" key="1">
    <source>
        <dbReference type="ARBA" id="ARBA00023015"/>
    </source>
</evidence>
<keyword evidence="4" id="KW-0804">Transcription</keyword>
<dbReference type="AlphaFoldDB" id="A0A955RHU6"/>
<feature type="domain" description="RNA polymerase sigma-70 region 2" evidence="6">
    <location>
        <begin position="23"/>
        <end position="89"/>
    </location>
</feature>
<dbReference type="PANTHER" id="PTHR43133:SF52">
    <property type="entry name" value="ECF RNA POLYMERASE SIGMA FACTOR SIGL"/>
    <property type="match status" value="1"/>
</dbReference>
<dbReference type="EMBL" id="JAGQLJ010000163">
    <property type="protein sequence ID" value="MCA9381705.1"/>
    <property type="molecule type" value="Genomic_DNA"/>
</dbReference>
<accession>A0A955RHU6</accession>
<feature type="coiled-coil region" evidence="5">
    <location>
        <begin position="97"/>
        <end position="127"/>
    </location>
</feature>
<sequence>MNLFKDNLIKKAKSGDKSAIARLYEQNLDSLFKFALHKTSNREKAKDIVSESFLKAFENIEKFNEQSSFKTWLYSIANNLIIDSYKKKKTVNIESWLEEKLKEDEELEENIAAVNQVRKILKDLNKKHSKVLECRFLL</sequence>
<dbReference type="InterPro" id="IPR007627">
    <property type="entry name" value="RNA_pol_sigma70_r2"/>
</dbReference>
<dbReference type="Proteomes" id="UP000775877">
    <property type="component" value="Unassembled WGS sequence"/>
</dbReference>